<accession>A0ABS1BP29</accession>
<feature type="chain" id="PRO_5045794304" evidence="2">
    <location>
        <begin position="27"/>
        <end position="365"/>
    </location>
</feature>
<organism evidence="4 5">
    <name type="scientific">Kingella bonacorsii</name>
    <dbReference type="NCBI Taxonomy" id="2796361"/>
    <lineage>
        <taxon>Bacteria</taxon>
        <taxon>Pseudomonadati</taxon>
        <taxon>Pseudomonadota</taxon>
        <taxon>Betaproteobacteria</taxon>
        <taxon>Neisseriales</taxon>
        <taxon>Neisseriaceae</taxon>
        <taxon>Kingella</taxon>
    </lineage>
</organism>
<feature type="signal peptide" evidence="2">
    <location>
        <begin position="1"/>
        <end position="26"/>
    </location>
</feature>
<dbReference type="PROSITE" id="PS51257">
    <property type="entry name" value="PROKAR_LIPOPROTEIN"/>
    <property type="match status" value="1"/>
</dbReference>
<keyword evidence="5" id="KW-1185">Reference proteome</keyword>
<sequence length="365" mass="38922">MKQTALAAFCAALVLTACSQSDPAQPAASAASAASAVANSSCEMPALDSQVKQIVQDTIGNNAKRLANANDYIDADKLIALAAQLNVTASNAQAGQMPETCQAQVAIAIPENLIKQAQTNAPLLQSEAPQDIISRHLTGGNGTFSNHTLSFPLNYAVKNNQFAPTDNNLTGAANLLADALAAYGVKDTLNVNGKNVSRAEALKLLKQKDQPKAEEASIPAPQAVPPIDNIPEPPKPEDLRKAVPAPKTDAPDNSATASAPVKPQPEKLTPPVEKPNSVNSKELDAAREANSKADQSIKSAWRKIDPQVQQDLVDEQREWESKKRANCRNAAAKGKSATESQYLQLQCDTRMTRERVQYLKGYSIE</sequence>
<feature type="compositionally biased region" description="Basic and acidic residues" evidence="1">
    <location>
        <begin position="281"/>
        <end position="291"/>
    </location>
</feature>
<keyword evidence="2" id="KW-0732">Signal</keyword>
<dbReference type="RefSeq" id="WP_200520882.1">
    <property type="nucleotide sequence ID" value="NZ_JAEHNZ010000001.1"/>
</dbReference>
<dbReference type="InterPro" id="IPR009739">
    <property type="entry name" value="LprI-like_N"/>
</dbReference>
<evidence type="ECO:0000313" key="4">
    <source>
        <dbReference type="EMBL" id="MBK0395042.1"/>
    </source>
</evidence>
<gene>
    <name evidence="4" type="ORF">JDW22_00215</name>
</gene>
<dbReference type="Gene3D" id="1.20.1270.180">
    <property type="match status" value="1"/>
</dbReference>
<evidence type="ECO:0000259" key="3">
    <source>
        <dbReference type="Pfam" id="PF07007"/>
    </source>
</evidence>
<reference evidence="4 5" key="1">
    <citation type="journal article" date="2021" name="Pathogens">
        <title>Isolation and Characterization of Kingella bonacorsii sp. nov., A Novel Kingella Species Detected in a Stable Periodontitis Subject.</title>
        <authorList>
            <person name="Antezack A."/>
            <person name="Boxberger M."/>
            <person name="Rolland C."/>
            <person name="Monnet-Corti V."/>
            <person name="La Scola B."/>
        </authorList>
    </citation>
    <scope>NUCLEOTIDE SEQUENCE [LARGE SCALE GENOMIC DNA]</scope>
    <source>
        <strain evidence="4 5">Marseille-Q4569</strain>
    </source>
</reference>
<evidence type="ECO:0000256" key="1">
    <source>
        <dbReference type="SAM" id="MobiDB-lite"/>
    </source>
</evidence>
<comment type="caution">
    <text evidence="4">The sequence shown here is derived from an EMBL/GenBank/DDBJ whole genome shotgun (WGS) entry which is preliminary data.</text>
</comment>
<evidence type="ECO:0000313" key="5">
    <source>
        <dbReference type="Proteomes" id="UP000614058"/>
    </source>
</evidence>
<dbReference type="Pfam" id="PF07007">
    <property type="entry name" value="LprI"/>
    <property type="match status" value="1"/>
</dbReference>
<name>A0ABS1BP29_9NEIS</name>
<dbReference type="EMBL" id="JAEHNZ010000001">
    <property type="protein sequence ID" value="MBK0395042.1"/>
    <property type="molecule type" value="Genomic_DNA"/>
</dbReference>
<proteinExistence type="predicted"/>
<feature type="domain" description="Lysozyme inhibitor LprI-like N-terminal" evidence="3">
    <location>
        <begin position="283"/>
        <end position="359"/>
    </location>
</feature>
<dbReference type="Proteomes" id="UP000614058">
    <property type="component" value="Unassembled WGS sequence"/>
</dbReference>
<evidence type="ECO:0000256" key="2">
    <source>
        <dbReference type="SAM" id="SignalP"/>
    </source>
</evidence>
<feature type="region of interest" description="Disordered" evidence="1">
    <location>
        <begin position="207"/>
        <end position="306"/>
    </location>
</feature>
<protein>
    <submittedName>
        <fullName evidence="4">DUF1311 domain-containing protein</fullName>
    </submittedName>
</protein>